<gene>
    <name evidence="1" type="ORF">A5CPYCFAH4_21880</name>
</gene>
<protein>
    <submittedName>
        <fullName evidence="1">Uncharacterized protein</fullName>
    </submittedName>
</protein>
<evidence type="ECO:0000313" key="2">
    <source>
        <dbReference type="Proteomes" id="UP000317465"/>
    </source>
</evidence>
<dbReference type="EMBL" id="AP019737">
    <property type="protein sequence ID" value="BBL09964.1"/>
    <property type="molecule type" value="Genomic_DNA"/>
</dbReference>
<evidence type="ECO:0000313" key="1">
    <source>
        <dbReference type="EMBL" id="BBL09964.1"/>
    </source>
</evidence>
<organism evidence="1 2">
    <name type="scientific">Alistipes onderdonkii subsp. vulgaris</name>
    <dbReference type="NCBI Taxonomy" id="2585117"/>
    <lineage>
        <taxon>Bacteria</taxon>
        <taxon>Pseudomonadati</taxon>
        <taxon>Bacteroidota</taxon>
        <taxon>Bacteroidia</taxon>
        <taxon>Bacteroidales</taxon>
        <taxon>Rikenellaceae</taxon>
        <taxon>Alistipes</taxon>
    </lineage>
</organism>
<proteinExistence type="predicted"/>
<dbReference type="Proteomes" id="UP000317465">
    <property type="component" value="Chromosome"/>
</dbReference>
<name>A0ACA8QZ72_9BACT</name>
<accession>A0ACA8QZ72</accession>
<reference evidence="1 2" key="1">
    <citation type="journal article" date="2020" name="Int. J. Syst. Evol. Microbiol.">
        <title>Alistipes communis sp. nov., Alistipes dispar sp. nov. and Alistipes onderdonkii subsp. vulgaris subsp. nov., isolated from human faeces, and creation of Alistipes onderdonkii subsp. onderdonkii subsp. nov.</title>
        <authorList>
            <person name="Sakamoto M."/>
            <person name="Ikeyama N."/>
            <person name="Ogata Y."/>
            <person name="Suda W."/>
            <person name="Iino T."/>
            <person name="Hattori M."/>
            <person name="Ohkuma M."/>
        </authorList>
    </citation>
    <scope>NUCLEOTIDE SEQUENCE [LARGE SCALE GENOMIC DNA]</scope>
    <source>
        <strain evidence="1 2">5CPYCFAH4</strain>
    </source>
</reference>
<keyword evidence="2" id="KW-1185">Reference proteome</keyword>
<sequence>MPVKKFRSFFRPGICLAGRGGAPAPCTHSPDCAREGVAGNPLSDNKFGKSVIIREFAVK</sequence>